<dbReference type="RefSeq" id="XP_034100472.2">
    <property type="nucleotide sequence ID" value="XM_034244581.2"/>
</dbReference>
<keyword evidence="3" id="KW-0328">Glycosyltransferase</keyword>
<dbReference type="GO" id="GO:0006688">
    <property type="term" value="P:glycosphingolipid biosynthetic process"/>
    <property type="evidence" value="ECO:0007669"/>
    <property type="project" value="TreeGrafter"/>
</dbReference>
<keyword evidence="9" id="KW-1185">Reference proteome</keyword>
<dbReference type="Gene3D" id="3.90.550.20">
    <property type="match status" value="1"/>
</dbReference>
<reference evidence="10" key="1">
    <citation type="submission" date="2025-08" db="UniProtKB">
        <authorList>
            <consortium name="RefSeq"/>
        </authorList>
    </citation>
    <scope>IDENTIFICATION</scope>
    <source>
        <strain evidence="10">15112-1751.03</strain>
        <tissue evidence="10">Whole Adult</tissue>
    </source>
</reference>
<dbReference type="PANTHER" id="PTHR12042">
    <property type="entry name" value="LACTOSYLCERAMIDE 4-ALPHA-GALACTOSYLTRANSFERASE ALPHA- 1,4-GALACTOSYLTRANSFERASE"/>
    <property type="match status" value="1"/>
</dbReference>
<evidence type="ECO:0000256" key="5">
    <source>
        <dbReference type="ARBA" id="ARBA00023034"/>
    </source>
</evidence>
<evidence type="ECO:0000256" key="4">
    <source>
        <dbReference type="ARBA" id="ARBA00022679"/>
    </source>
</evidence>
<dbReference type="PANTHER" id="PTHR12042:SF21">
    <property type="entry name" value="ALPHA1,4-GALACTOSYLTRANSFERASE 1-RELATED"/>
    <property type="match status" value="1"/>
</dbReference>
<dbReference type="InterPro" id="IPR007652">
    <property type="entry name" value="A1-4-GlycosylTfrase_dom"/>
</dbReference>
<dbReference type="InterPro" id="IPR029044">
    <property type="entry name" value="Nucleotide-diphossugar_trans"/>
</dbReference>
<feature type="transmembrane region" description="Helical" evidence="7">
    <location>
        <begin position="12"/>
        <end position="37"/>
    </location>
</feature>
<name>A0A6P8XQU4_DROAB</name>
<comment type="similarity">
    <text evidence="2">Belongs to the glycosyltransferase 32 family.</text>
</comment>
<accession>A0A6P8XQU4</accession>
<feature type="domain" description="Alpha 1,4-glycosyltransferase" evidence="8">
    <location>
        <begin position="242"/>
        <end position="370"/>
    </location>
</feature>
<dbReference type="GO" id="GO:0000139">
    <property type="term" value="C:Golgi membrane"/>
    <property type="evidence" value="ECO:0007669"/>
    <property type="project" value="UniProtKB-SubCell"/>
</dbReference>
<evidence type="ECO:0000256" key="1">
    <source>
        <dbReference type="ARBA" id="ARBA00004323"/>
    </source>
</evidence>
<keyword evidence="4" id="KW-0808">Transferase</keyword>
<dbReference type="SUPFAM" id="SSF53448">
    <property type="entry name" value="Nucleotide-diphospho-sugar transferases"/>
    <property type="match status" value="1"/>
</dbReference>
<evidence type="ECO:0000256" key="2">
    <source>
        <dbReference type="ARBA" id="ARBA00009003"/>
    </source>
</evidence>
<evidence type="ECO:0000256" key="3">
    <source>
        <dbReference type="ARBA" id="ARBA00022676"/>
    </source>
</evidence>
<evidence type="ECO:0000256" key="6">
    <source>
        <dbReference type="ARBA" id="ARBA00023136"/>
    </source>
</evidence>
<evidence type="ECO:0000313" key="9">
    <source>
        <dbReference type="Proteomes" id="UP000515160"/>
    </source>
</evidence>
<keyword evidence="5" id="KW-0333">Golgi apparatus</keyword>
<keyword evidence="6 7" id="KW-0472">Membrane</keyword>
<protein>
    <submittedName>
        <fullName evidence="10">Lactosylceramide 4-alpha-galactosyltransferase-like isoform X1</fullName>
    </submittedName>
</protein>
<evidence type="ECO:0000259" key="8">
    <source>
        <dbReference type="Pfam" id="PF04572"/>
    </source>
</evidence>
<dbReference type="AlphaFoldDB" id="A0A6P8XQU4"/>
<dbReference type="InterPro" id="IPR007577">
    <property type="entry name" value="GlycoTrfase_DXD_sugar-bd_CS"/>
</dbReference>
<organism evidence="9 10">
    <name type="scientific">Drosophila albomicans</name>
    <name type="common">Fruit fly</name>
    <dbReference type="NCBI Taxonomy" id="7291"/>
    <lineage>
        <taxon>Eukaryota</taxon>
        <taxon>Metazoa</taxon>
        <taxon>Ecdysozoa</taxon>
        <taxon>Arthropoda</taxon>
        <taxon>Hexapoda</taxon>
        <taxon>Insecta</taxon>
        <taxon>Pterygota</taxon>
        <taxon>Neoptera</taxon>
        <taxon>Endopterygota</taxon>
        <taxon>Diptera</taxon>
        <taxon>Brachycera</taxon>
        <taxon>Muscomorpha</taxon>
        <taxon>Ephydroidea</taxon>
        <taxon>Drosophilidae</taxon>
        <taxon>Drosophila</taxon>
    </lineage>
</organism>
<keyword evidence="7" id="KW-0812">Transmembrane</keyword>
<dbReference type="OrthoDB" id="409543at2759"/>
<sequence>MSQRQRTFRARLWNFVKLLIVPLFIINICELLSMRLFKLPPSAYPTCYSIAASMELTPENISAIEVNGPIPLEDILLSEEKPNPGKTIFFLETSCPCSENDFNFSTLSSRQACAIESAALHNPNLDIYVLFACPHFRYRFDPIMDVILSYRNIRLRRVNLWRFAEDTPLEDWMWQEELFSARFLMNNISNLLRLLCLYHFGGIYMDLDVIVLRSFENQLSNFMGAEAEQYISNAVIGLESNGFGHKLAELLLRDFEENFNGDIWAHNGPRNILSVMTQICGTNNVSLMETNRYQCQGVKVFNHKAFFEIQGHHWAHFFEPKYANKTLIRLRNSYLTHIWNRYSTKRSLRVDSNAAYIQLARRHCPRVLAITKEYFD</sequence>
<proteinExistence type="inferred from homology"/>
<dbReference type="Pfam" id="PF04572">
    <property type="entry name" value="Gb3_synth"/>
    <property type="match status" value="1"/>
</dbReference>
<keyword evidence="7" id="KW-1133">Transmembrane helix</keyword>
<dbReference type="InterPro" id="IPR051981">
    <property type="entry name" value="Glycosyltransf_32"/>
</dbReference>
<comment type="subcellular location">
    <subcellularLocation>
        <location evidence="1">Golgi apparatus membrane</location>
        <topology evidence="1">Single-pass type II membrane protein</topology>
    </subcellularLocation>
</comment>
<dbReference type="GO" id="GO:0035248">
    <property type="term" value="F:alpha-1,4-N-acetylgalactosaminyltransferase activity"/>
    <property type="evidence" value="ECO:0007669"/>
    <property type="project" value="TreeGrafter"/>
</dbReference>
<evidence type="ECO:0000313" key="10">
    <source>
        <dbReference type="RefSeq" id="XP_034100472.2"/>
    </source>
</evidence>
<dbReference type="Proteomes" id="UP000515160">
    <property type="component" value="Chromosome 2L"/>
</dbReference>
<evidence type="ECO:0000256" key="7">
    <source>
        <dbReference type="SAM" id="Phobius"/>
    </source>
</evidence>
<gene>
    <name evidence="10" type="primary">LOC117565475</name>
</gene>
<dbReference type="GeneID" id="117565475"/>
<dbReference type="Pfam" id="PF04488">
    <property type="entry name" value="Gly_transf_sug"/>
    <property type="match status" value="1"/>
</dbReference>